<dbReference type="PANTHER" id="PTHR11851:SF49">
    <property type="entry name" value="MITOCHONDRIAL-PROCESSING PEPTIDASE SUBUNIT ALPHA"/>
    <property type="match status" value="1"/>
</dbReference>
<evidence type="ECO:0000259" key="3">
    <source>
        <dbReference type="Pfam" id="PF00675"/>
    </source>
</evidence>
<dbReference type="Pfam" id="PF00675">
    <property type="entry name" value="Peptidase_M16"/>
    <property type="match status" value="1"/>
</dbReference>
<keyword evidence="2" id="KW-0175">Coiled coil</keyword>
<dbReference type="InterPro" id="IPR011249">
    <property type="entry name" value="Metalloenz_LuxS/M16"/>
</dbReference>
<gene>
    <name evidence="5" type="ORF">ERS852471_00542</name>
</gene>
<evidence type="ECO:0000259" key="4">
    <source>
        <dbReference type="Pfam" id="PF05193"/>
    </source>
</evidence>
<dbReference type="PANTHER" id="PTHR11851">
    <property type="entry name" value="METALLOPROTEASE"/>
    <property type="match status" value="1"/>
</dbReference>
<dbReference type="Pfam" id="PF05193">
    <property type="entry name" value="Peptidase_M16_C"/>
    <property type="match status" value="1"/>
</dbReference>
<evidence type="ECO:0000313" key="6">
    <source>
        <dbReference type="Proteomes" id="UP000095594"/>
    </source>
</evidence>
<proteinExistence type="inferred from homology"/>
<feature type="domain" description="Peptidase M16 N-terminal" evidence="3">
    <location>
        <begin position="18"/>
        <end position="156"/>
    </location>
</feature>
<accession>A0A174A426</accession>
<dbReference type="EMBL" id="CYZX01000003">
    <property type="protein sequence ID" value="CUN82659.1"/>
    <property type="molecule type" value="Genomic_DNA"/>
</dbReference>
<reference evidence="5 6" key="1">
    <citation type="submission" date="2015-09" db="EMBL/GenBank/DDBJ databases">
        <authorList>
            <consortium name="Pathogen Informatics"/>
        </authorList>
    </citation>
    <scope>NUCLEOTIDE SEQUENCE [LARGE SCALE GENOMIC DNA]</scope>
    <source>
        <strain evidence="5 6">2789STDY5834856</strain>
    </source>
</reference>
<dbReference type="Proteomes" id="UP000095594">
    <property type="component" value="Unassembled WGS sequence"/>
</dbReference>
<dbReference type="SUPFAM" id="SSF63411">
    <property type="entry name" value="LuxS/MPP-like metallohydrolase"/>
    <property type="match status" value="2"/>
</dbReference>
<name>A0A174A426_9CLOT</name>
<feature type="coiled-coil region" evidence="2">
    <location>
        <begin position="307"/>
        <end position="334"/>
    </location>
</feature>
<comment type="similarity">
    <text evidence="1">Belongs to the peptidase M16 family.</text>
</comment>
<sequence length="404" mass="46674">MKDYILDNGLKLVYKKGNSELSSIAISLDAGAARDGENLGVAHVTEHMVYKQTETRSEKEINKVLSDTFGFQNAMTNYPYVVFYGTLLNEDLSKGLEILSDILLNPVFTEEGFKEEMEVIKQELKEWDEELEQYTEDKLYLNCMDGRRLQYPIIGTEESLERLTIDDAIDFFNDYYCANNATITVISSLEFDEVVDKVEEYFIDWRSESLPEDEIIYSTPNTGVFIDKKDDINSAKVQIIFPINELNQWEIKALKVFNQYFGEGVNSVLFDSLRTTNGLVYDVLTRVANEEYIKVYKITYGTAVENIEKSIKIVENLISNVDNLKKELNTENIAKMIKSFKLKRLFGEEQTVRLAKELATYDTMFGDYNIYLDESRDLEKLTPEYIINTAIKVLRNMSIQVIRN</sequence>
<protein>
    <submittedName>
        <fullName evidence="5">Putative Zn-dependent peptidase</fullName>
    </submittedName>
</protein>
<dbReference type="GO" id="GO:0046872">
    <property type="term" value="F:metal ion binding"/>
    <property type="evidence" value="ECO:0007669"/>
    <property type="project" value="InterPro"/>
</dbReference>
<organism evidence="5 6">
    <name type="scientific">Clostridium disporicum</name>
    <dbReference type="NCBI Taxonomy" id="84024"/>
    <lineage>
        <taxon>Bacteria</taxon>
        <taxon>Bacillati</taxon>
        <taxon>Bacillota</taxon>
        <taxon>Clostridia</taxon>
        <taxon>Eubacteriales</taxon>
        <taxon>Clostridiaceae</taxon>
        <taxon>Clostridium</taxon>
    </lineage>
</organism>
<evidence type="ECO:0000256" key="2">
    <source>
        <dbReference type="SAM" id="Coils"/>
    </source>
</evidence>
<dbReference type="Gene3D" id="3.30.830.10">
    <property type="entry name" value="Metalloenzyme, LuxS/M16 peptidase-like"/>
    <property type="match status" value="2"/>
</dbReference>
<evidence type="ECO:0000256" key="1">
    <source>
        <dbReference type="ARBA" id="ARBA00007261"/>
    </source>
</evidence>
<dbReference type="RefSeq" id="WP_055263667.1">
    <property type="nucleotide sequence ID" value="NZ_CABIXQ010000003.1"/>
</dbReference>
<feature type="domain" description="Peptidase M16 C-terminal" evidence="4">
    <location>
        <begin position="163"/>
        <end position="338"/>
    </location>
</feature>
<dbReference type="InterPro" id="IPR011765">
    <property type="entry name" value="Pept_M16_N"/>
</dbReference>
<feature type="coiled-coil region" evidence="2">
    <location>
        <begin position="110"/>
        <end position="137"/>
    </location>
</feature>
<dbReference type="OrthoDB" id="9811314at2"/>
<dbReference type="InterPro" id="IPR050361">
    <property type="entry name" value="MPP/UQCRC_Complex"/>
</dbReference>
<dbReference type="AlphaFoldDB" id="A0A174A426"/>
<dbReference type="InterPro" id="IPR007863">
    <property type="entry name" value="Peptidase_M16_C"/>
</dbReference>
<evidence type="ECO:0000313" key="5">
    <source>
        <dbReference type="EMBL" id="CUN82659.1"/>
    </source>
</evidence>